<dbReference type="Gene3D" id="2.130.10.10">
    <property type="entry name" value="YVTN repeat-like/Quinoprotein amine dehydrogenase"/>
    <property type="match status" value="1"/>
</dbReference>
<evidence type="ECO:0000313" key="2">
    <source>
        <dbReference type="EMBL" id="SHK10714.1"/>
    </source>
</evidence>
<dbReference type="AlphaFoldDB" id="A0A1M6PRW6"/>
<dbReference type="SUPFAM" id="SSF51004">
    <property type="entry name" value="C-terminal (heme d1) domain of cytochrome cd1-nitrite reductase"/>
    <property type="match status" value="1"/>
</dbReference>
<keyword evidence="3" id="KW-1185">Reference proteome</keyword>
<evidence type="ECO:0000256" key="1">
    <source>
        <dbReference type="ARBA" id="ARBA00005564"/>
    </source>
</evidence>
<evidence type="ECO:0000313" key="3">
    <source>
        <dbReference type="Proteomes" id="UP000184310"/>
    </source>
</evidence>
<accession>A0A1M6PRW6</accession>
<protein>
    <submittedName>
        <fullName evidence="2">6-phosphogluconolactonase</fullName>
    </submittedName>
</protein>
<dbReference type="GO" id="GO:0017057">
    <property type="term" value="F:6-phosphogluconolactonase activity"/>
    <property type="evidence" value="ECO:0007669"/>
    <property type="project" value="TreeGrafter"/>
</dbReference>
<gene>
    <name evidence="2" type="ORF">SAMN02745163_03242</name>
</gene>
<proteinExistence type="inferred from homology"/>
<dbReference type="Pfam" id="PF10282">
    <property type="entry name" value="Lactonase"/>
    <property type="match status" value="1"/>
</dbReference>
<dbReference type="InterPro" id="IPR050282">
    <property type="entry name" value="Cycloisomerase_2"/>
</dbReference>
<dbReference type="InterPro" id="IPR019405">
    <property type="entry name" value="Lactonase_7-beta_prop"/>
</dbReference>
<dbReference type="InterPro" id="IPR015943">
    <property type="entry name" value="WD40/YVTN_repeat-like_dom_sf"/>
</dbReference>
<dbReference type="RefSeq" id="WP_072990147.1">
    <property type="nucleotide sequence ID" value="NZ_FQZB01000013.1"/>
</dbReference>
<dbReference type="Proteomes" id="UP000184310">
    <property type="component" value="Unassembled WGS sequence"/>
</dbReference>
<dbReference type="OrthoDB" id="9790815at2"/>
<name>A0A1M6PRW6_9CLOT</name>
<comment type="similarity">
    <text evidence="1">Belongs to the cycloisomerase 2 family.</text>
</comment>
<organism evidence="2 3">
    <name type="scientific">Clostridium cavendishii DSM 21758</name>
    <dbReference type="NCBI Taxonomy" id="1121302"/>
    <lineage>
        <taxon>Bacteria</taxon>
        <taxon>Bacillati</taxon>
        <taxon>Bacillota</taxon>
        <taxon>Clostridia</taxon>
        <taxon>Eubacteriales</taxon>
        <taxon>Clostridiaceae</taxon>
        <taxon>Clostridium</taxon>
    </lineage>
</organism>
<sequence>MKNKIFKAYIGTYTTEESEGIYSIELNSDSGIISEIKLEVIIENPTYLSLSKDNKYLYSIIKKDNFGGIAIFRNNVSGLNMIDYKVNEGKPPCFIKNIFEDVIVTANYHTFKIEEYFLSNQDKRIEDFHSIPNNLNHNLQSHPHYVDIRDDKFLEVIDLGMDQISIYDVSKDNKLRTIKEVINLKSGCGPRHMVKSKDDKYAYVLTEKTSEIIILKYLKDGKYEVVKYLKTLPDNVKNSFGGAIHISKDGEYIYISHRGYDSIMSFKIDYENENLIFIDNCKLNGSYPRDFSLDPEEKFIIVCNEKSNNIELLENKKGKLKNLNKKIFCSKPVCVKFLNY</sequence>
<dbReference type="InterPro" id="IPR011048">
    <property type="entry name" value="Haem_d1_sf"/>
</dbReference>
<dbReference type="GO" id="GO:0005829">
    <property type="term" value="C:cytosol"/>
    <property type="evidence" value="ECO:0007669"/>
    <property type="project" value="TreeGrafter"/>
</dbReference>
<dbReference type="EMBL" id="FQZB01000013">
    <property type="protein sequence ID" value="SHK10714.1"/>
    <property type="molecule type" value="Genomic_DNA"/>
</dbReference>
<reference evidence="2 3" key="1">
    <citation type="submission" date="2016-11" db="EMBL/GenBank/DDBJ databases">
        <authorList>
            <person name="Jaros S."/>
            <person name="Januszkiewicz K."/>
            <person name="Wedrychowicz H."/>
        </authorList>
    </citation>
    <scope>NUCLEOTIDE SEQUENCE [LARGE SCALE GENOMIC DNA]</scope>
    <source>
        <strain evidence="2 3">DSM 21758</strain>
    </source>
</reference>
<dbReference type="STRING" id="1121302.SAMN02745163_03242"/>
<dbReference type="PANTHER" id="PTHR30344">
    <property type="entry name" value="6-PHOSPHOGLUCONOLACTONASE-RELATED"/>
    <property type="match status" value="1"/>
</dbReference>
<dbReference type="PANTHER" id="PTHR30344:SF1">
    <property type="entry name" value="6-PHOSPHOGLUCONOLACTONASE"/>
    <property type="match status" value="1"/>
</dbReference>